<dbReference type="AlphaFoldDB" id="A0A3B0IYP9"/>
<accession>A0A3B0IYP9</accession>
<dbReference type="Proteomes" id="UP000268350">
    <property type="component" value="Unassembled WGS sequence"/>
</dbReference>
<feature type="compositionally biased region" description="Gly residues" evidence="1">
    <location>
        <begin position="47"/>
        <end position="69"/>
    </location>
</feature>
<dbReference type="OMA" id="SEWPQQV"/>
<feature type="signal peptide" evidence="2">
    <location>
        <begin position="1"/>
        <end position="19"/>
    </location>
</feature>
<feature type="region of interest" description="Disordered" evidence="1">
    <location>
        <begin position="29"/>
        <end position="69"/>
    </location>
</feature>
<dbReference type="EMBL" id="OUUW01000001">
    <property type="protein sequence ID" value="SPP72957.1"/>
    <property type="molecule type" value="Genomic_DNA"/>
</dbReference>
<name>A0A3B0IYP9_DROGU</name>
<protein>
    <submittedName>
        <fullName evidence="3">Uncharacterized protein</fullName>
    </submittedName>
</protein>
<evidence type="ECO:0000256" key="2">
    <source>
        <dbReference type="SAM" id="SignalP"/>
    </source>
</evidence>
<feature type="chain" id="PRO_5017331487" evidence="2">
    <location>
        <begin position="20"/>
        <end position="69"/>
    </location>
</feature>
<organism evidence="3 4">
    <name type="scientific">Drosophila guanche</name>
    <name type="common">Fruit fly</name>
    <dbReference type="NCBI Taxonomy" id="7266"/>
    <lineage>
        <taxon>Eukaryota</taxon>
        <taxon>Metazoa</taxon>
        <taxon>Ecdysozoa</taxon>
        <taxon>Arthropoda</taxon>
        <taxon>Hexapoda</taxon>
        <taxon>Insecta</taxon>
        <taxon>Pterygota</taxon>
        <taxon>Neoptera</taxon>
        <taxon>Endopterygota</taxon>
        <taxon>Diptera</taxon>
        <taxon>Brachycera</taxon>
        <taxon>Muscomorpha</taxon>
        <taxon>Ephydroidea</taxon>
        <taxon>Drosophilidae</taxon>
        <taxon>Drosophila</taxon>
        <taxon>Sophophora</taxon>
    </lineage>
</organism>
<keyword evidence="4" id="KW-1185">Reference proteome</keyword>
<evidence type="ECO:0000313" key="3">
    <source>
        <dbReference type="EMBL" id="SPP72957.1"/>
    </source>
</evidence>
<evidence type="ECO:0000256" key="1">
    <source>
        <dbReference type="SAM" id="MobiDB-lite"/>
    </source>
</evidence>
<evidence type="ECO:0000313" key="4">
    <source>
        <dbReference type="Proteomes" id="UP000268350"/>
    </source>
</evidence>
<keyword evidence="2" id="KW-0732">Signal</keyword>
<feature type="compositionally biased region" description="Low complexity" evidence="1">
    <location>
        <begin position="32"/>
        <end position="42"/>
    </location>
</feature>
<reference evidence="4" key="1">
    <citation type="submission" date="2018-01" db="EMBL/GenBank/DDBJ databases">
        <authorList>
            <person name="Alioto T."/>
            <person name="Alioto T."/>
        </authorList>
    </citation>
    <scope>NUCLEOTIDE SEQUENCE [LARGE SCALE GENOMIC DNA]</scope>
</reference>
<proteinExistence type="predicted"/>
<gene>
    <name evidence="3" type="ORF">DGUA_6G000356</name>
</gene>
<sequence length="69" mass="6982">MKQFALFGILLLILAVGLSEWPQQVSAVALAQGGPPQSQNGPQKPPNGGGNQQSGGQGQNGQSGGQNNK</sequence>